<dbReference type="GO" id="GO:0016747">
    <property type="term" value="F:acyltransferase activity, transferring groups other than amino-acyl groups"/>
    <property type="evidence" value="ECO:0007669"/>
    <property type="project" value="InterPro"/>
</dbReference>
<dbReference type="GO" id="GO:0047617">
    <property type="term" value="F:fatty acyl-CoA hydrolase activity"/>
    <property type="evidence" value="ECO:0007669"/>
    <property type="project" value="TreeGrafter"/>
</dbReference>
<evidence type="ECO:0000313" key="5">
    <source>
        <dbReference type="Proteomes" id="UP001177769"/>
    </source>
</evidence>
<keyword evidence="2 4" id="KW-0378">Hydrolase</keyword>
<dbReference type="InterPro" id="IPR029069">
    <property type="entry name" value="HotDog_dom_sf"/>
</dbReference>
<keyword evidence="5" id="KW-1185">Reference proteome</keyword>
<dbReference type="CDD" id="cd04301">
    <property type="entry name" value="NAT_SF"/>
    <property type="match status" value="1"/>
</dbReference>
<evidence type="ECO:0000259" key="3">
    <source>
        <dbReference type="PROSITE" id="PS51186"/>
    </source>
</evidence>
<name>A0AA95SV29_9BURK</name>
<reference evidence="4" key="1">
    <citation type="submission" date="2023-01" db="EMBL/GenBank/DDBJ databases">
        <title>Whole genome sequence of Paucibacter sp. S2-9 isolated from pond sediment.</title>
        <authorList>
            <person name="Jung J.Y."/>
        </authorList>
    </citation>
    <scope>NUCLEOTIDE SEQUENCE</scope>
    <source>
        <strain evidence="4">S2-9</strain>
    </source>
</reference>
<dbReference type="PANTHER" id="PTHR31793">
    <property type="entry name" value="4-HYDROXYBENZOYL-COA THIOESTERASE FAMILY MEMBER"/>
    <property type="match status" value="1"/>
</dbReference>
<accession>A0AA95SV29</accession>
<dbReference type="KEGG" id="pais:PFX98_19695"/>
<dbReference type="Proteomes" id="UP001177769">
    <property type="component" value="Chromosome"/>
</dbReference>
<dbReference type="SUPFAM" id="SSF55729">
    <property type="entry name" value="Acyl-CoA N-acyltransferases (Nat)"/>
    <property type="match status" value="1"/>
</dbReference>
<dbReference type="CDD" id="cd00586">
    <property type="entry name" value="4HBT"/>
    <property type="match status" value="1"/>
</dbReference>
<dbReference type="InterPro" id="IPR006683">
    <property type="entry name" value="Thioestr_dom"/>
</dbReference>
<evidence type="ECO:0000256" key="1">
    <source>
        <dbReference type="ARBA" id="ARBA00005953"/>
    </source>
</evidence>
<dbReference type="Pfam" id="PF13673">
    <property type="entry name" value="Acetyltransf_10"/>
    <property type="match status" value="1"/>
</dbReference>
<dbReference type="InterPro" id="IPR006684">
    <property type="entry name" value="YbgC/YbaW"/>
</dbReference>
<proteinExistence type="inferred from homology"/>
<dbReference type="InterPro" id="IPR000182">
    <property type="entry name" value="GNAT_dom"/>
</dbReference>
<evidence type="ECO:0000256" key="2">
    <source>
        <dbReference type="ARBA" id="ARBA00022801"/>
    </source>
</evidence>
<dbReference type="InterPro" id="IPR050563">
    <property type="entry name" value="4-hydroxybenzoyl-CoA_TE"/>
</dbReference>
<dbReference type="Gene3D" id="3.40.630.30">
    <property type="match status" value="1"/>
</dbReference>
<dbReference type="PROSITE" id="PS51186">
    <property type="entry name" value="GNAT"/>
    <property type="match status" value="1"/>
</dbReference>
<dbReference type="InterPro" id="IPR016181">
    <property type="entry name" value="Acyl_CoA_acyltransferase"/>
</dbReference>
<dbReference type="PANTHER" id="PTHR31793:SF27">
    <property type="entry name" value="NOVEL THIOESTERASE SUPERFAMILY DOMAIN AND SAPOSIN A-TYPE DOMAIN CONTAINING PROTEIN (0610012H03RIK)"/>
    <property type="match status" value="1"/>
</dbReference>
<protein>
    <submittedName>
        <fullName evidence="4">YbgC/FadM family acyl-CoA thioesterase</fullName>
        <ecNumber evidence="4">3.1.2.-</ecNumber>
    </submittedName>
</protein>
<dbReference type="Gene3D" id="3.10.129.10">
    <property type="entry name" value="Hotdog Thioesterase"/>
    <property type="match status" value="1"/>
</dbReference>
<dbReference type="NCBIfam" id="TIGR00051">
    <property type="entry name" value="YbgC/FadM family acyl-CoA thioesterase"/>
    <property type="match status" value="1"/>
</dbReference>
<feature type="domain" description="N-acetyltransferase" evidence="3">
    <location>
        <begin position="144"/>
        <end position="285"/>
    </location>
</feature>
<dbReference type="EC" id="3.1.2.-" evidence="4"/>
<dbReference type="AlphaFoldDB" id="A0AA95SV29"/>
<dbReference type="SUPFAM" id="SSF54637">
    <property type="entry name" value="Thioesterase/thiol ester dehydrase-isomerase"/>
    <property type="match status" value="1"/>
</dbReference>
<gene>
    <name evidence="4" type="ORF">PFX98_19695</name>
</gene>
<dbReference type="Pfam" id="PF03061">
    <property type="entry name" value="4HBT"/>
    <property type="match status" value="1"/>
</dbReference>
<organism evidence="4 5">
    <name type="scientific">Paucibacter sediminis</name>
    <dbReference type="NCBI Taxonomy" id="3019553"/>
    <lineage>
        <taxon>Bacteria</taxon>
        <taxon>Pseudomonadati</taxon>
        <taxon>Pseudomonadota</taxon>
        <taxon>Betaproteobacteria</taxon>
        <taxon>Burkholderiales</taxon>
        <taxon>Sphaerotilaceae</taxon>
        <taxon>Roseateles</taxon>
    </lineage>
</organism>
<evidence type="ECO:0000313" key="4">
    <source>
        <dbReference type="EMBL" id="WIT11104.1"/>
    </source>
</evidence>
<comment type="similarity">
    <text evidence="1">Belongs to the 4-hydroxybenzoyl-CoA thioesterase family.</text>
</comment>
<dbReference type="EMBL" id="CP116346">
    <property type="protein sequence ID" value="WIT11104.1"/>
    <property type="molecule type" value="Genomic_DNA"/>
</dbReference>
<dbReference type="RefSeq" id="WP_285232183.1">
    <property type="nucleotide sequence ID" value="NZ_CP116346.1"/>
</dbReference>
<sequence>MNRSNFRFFERLRVRWAEIDAQQIVFNGHYLTYFDTAVGGYWRALALPYAETMQSLGGDLFVRKATLEYLGSARYDDQLEIGVRCERVGNSSMLVQCAVFRADELLVHGELIYVFADAQTQTPKPVPETLRQALTGFEAGAAMVEVHVGAWSELGTDASRIRQAVFVDEQKIPAEMEWDAGDASCLHAVAYNRLGKALATGRLLEHVPGVAKIGRMAVLRPMRGGQVGRQVLEALMAAGRERGYREVLLHAQLSAAGFYTRAGFVQRGPVFEEAGIGHVEMVRDL</sequence>